<feature type="transmembrane region" description="Helical" evidence="1">
    <location>
        <begin position="45"/>
        <end position="66"/>
    </location>
</feature>
<keyword evidence="1" id="KW-1133">Transmembrane helix</keyword>
<reference evidence="2" key="2">
    <citation type="submission" date="2015-06" db="UniProtKB">
        <authorList>
            <consortium name="EnsemblProtists"/>
        </authorList>
    </citation>
    <scope>IDENTIFICATION</scope>
    <source>
        <strain evidence="2">Emoy2</strain>
    </source>
</reference>
<proteinExistence type="predicted"/>
<dbReference type="HOGENOM" id="CLU_2311573_0_0_1"/>
<evidence type="ECO:0000313" key="3">
    <source>
        <dbReference type="Proteomes" id="UP000011713"/>
    </source>
</evidence>
<accession>M4BLJ4</accession>
<dbReference type="EMBL" id="JH598381">
    <property type="status" value="NOT_ANNOTATED_CDS"/>
    <property type="molecule type" value="Genomic_DNA"/>
</dbReference>
<evidence type="ECO:0000313" key="2">
    <source>
        <dbReference type="EnsemblProtists" id="HpaP807279"/>
    </source>
</evidence>
<dbReference type="InParanoid" id="M4BLJ4"/>
<keyword evidence="1" id="KW-0812">Transmembrane</keyword>
<protein>
    <submittedName>
        <fullName evidence="2">Uncharacterized protein</fullName>
    </submittedName>
</protein>
<dbReference type="EnsemblProtists" id="HpaT807279">
    <property type="protein sequence ID" value="HpaP807279"/>
    <property type="gene ID" value="HpaG807279"/>
</dbReference>
<reference evidence="3" key="1">
    <citation type="journal article" date="2010" name="Science">
        <title>Signatures of adaptation to obligate biotrophy in the Hyaloperonospora arabidopsidis genome.</title>
        <authorList>
            <person name="Baxter L."/>
            <person name="Tripathy S."/>
            <person name="Ishaque N."/>
            <person name="Boot N."/>
            <person name="Cabral A."/>
            <person name="Kemen E."/>
            <person name="Thines M."/>
            <person name="Ah-Fong A."/>
            <person name="Anderson R."/>
            <person name="Badejoko W."/>
            <person name="Bittner-Eddy P."/>
            <person name="Boore J.L."/>
            <person name="Chibucos M.C."/>
            <person name="Coates M."/>
            <person name="Dehal P."/>
            <person name="Delehaunty K."/>
            <person name="Dong S."/>
            <person name="Downton P."/>
            <person name="Dumas B."/>
            <person name="Fabro G."/>
            <person name="Fronick C."/>
            <person name="Fuerstenberg S.I."/>
            <person name="Fulton L."/>
            <person name="Gaulin E."/>
            <person name="Govers F."/>
            <person name="Hughes L."/>
            <person name="Humphray S."/>
            <person name="Jiang R.H."/>
            <person name="Judelson H."/>
            <person name="Kamoun S."/>
            <person name="Kyung K."/>
            <person name="Meijer H."/>
            <person name="Minx P."/>
            <person name="Morris P."/>
            <person name="Nelson J."/>
            <person name="Phuntumart V."/>
            <person name="Qutob D."/>
            <person name="Rehmany A."/>
            <person name="Rougon-Cardoso A."/>
            <person name="Ryden P."/>
            <person name="Torto-Alalibo T."/>
            <person name="Studholme D."/>
            <person name="Wang Y."/>
            <person name="Win J."/>
            <person name="Wood J."/>
            <person name="Clifton S.W."/>
            <person name="Rogers J."/>
            <person name="Van den Ackerveken G."/>
            <person name="Jones J.D."/>
            <person name="McDowell J.M."/>
            <person name="Beynon J."/>
            <person name="Tyler B.M."/>
        </authorList>
    </citation>
    <scope>NUCLEOTIDE SEQUENCE [LARGE SCALE GENOMIC DNA]</scope>
    <source>
        <strain evidence="3">Emoy2</strain>
    </source>
</reference>
<organism evidence="2 3">
    <name type="scientific">Hyaloperonospora arabidopsidis (strain Emoy2)</name>
    <name type="common">Downy mildew agent</name>
    <name type="synonym">Peronospora arabidopsidis</name>
    <dbReference type="NCBI Taxonomy" id="559515"/>
    <lineage>
        <taxon>Eukaryota</taxon>
        <taxon>Sar</taxon>
        <taxon>Stramenopiles</taxon>
        <taxon>Oomycota</taxon>
        <taxon>Peronosporomycetes</taxon>
        <taxon>Peronosporales</taxon>
        <taxon>Peronosporaceae</taxon>
        <taxon>Hyaloperonospora</taxon>
    </lineage>
</organism>
<sequence>MCKNACYRLHRHHPCHFRLIMIPLIFVEVIDLKGAFPKWTVSCSIIRFLICFGGAVEVRIVIYLSVLGRMKNEFSVNSDDVEEVCVRIETMLLSGDVILV</sequence>
<dbReference type="Proteomes" id="UP000011713">
    <property type="component" value="Unassembled WGS sequence"/>
</dbReference>
<name>M4BLJ4_HYAAE</name>
<keyword evidence="1" id="KW-0472">Membrane</keyword>
<dbReference type="AlphaFoldDB" id="M4BLJ4"/>
<dbReference type="VEuPathDB" id="FungiDB:HpaG807279"/>
<evidence type="ECO:0000256" key="1">
    <source>
        <dbReference type="SAM" id="Phobius"/>
    </source>
</evidence>
<keyword evidence="3" id="KW-1185">Reference proteome</keyword>